<reference evidence="4 5" key="1">
    <citation type="journal article" date="2019" name="Sci. Rep.">
        <title>Orb-weaving spider Araneus ventricosus genome elucidates the spidroin gene catalogue.</title>
        <authorList>
            <person name="Kono N."/>
            <person name="Nakamura H."/>
            <person name="Ohtoshi R."/>
            <person name="Moran D.A.P."/>
            <person name="Shinohara A."/>
            <person name="Yoshida Y."/>
            <person name="Fujiwara M."/>
            <person name="Mori M."/>
            <person name="Tomita M."/>
            <person name="Arakawa K."/>
        </authorList>
    </citation>
    <scope>NUCLEOTIDE SEQUENCE [LARGE SCALE GENOMIC DNA]</scope>
</reference>
<dbReference type="GO" id="GO:0005829">
    <property type="term" value="C:cytosol"/>
    <property type="evidence" value="ECO:0007669"/>
    <property type="project" value="GOC"/>
</dbReference>
<accession>A0A4Y2MHN6</accession>
<dbReference type="GO" id="GO:1990745">
    <property type="term" value="C:EARP complex"/>
    <property type="evidence" value="ECO:0007669"/>
    <property type="project" value="TreeGrafter"/>
</dbReference>
<evidence type="ECO:0000313" key="5">
    <source>
        <dbReference type="Proteomes" id="UP000499080"/>
    </source>
</evidence>
<dbReference type="GO" id="GO:0007030">
    <property type="term" value="P:Golgi organization"/>
    <property type="evidence" value="ECO:0007669"/>
    <property type="project" value="UniProtKB-UniRule"/>
</dbReference>
<evidence type="ECO:0000313" key="4">
    <source>
        <dbReference type="EMBL" id="GBN26668.1"/>
    </source>
</evidence>
<protein>
    <recommendedName>
        <fullName evidence="2 3">Vacuolar protein sorting-associated protein 51 homolog</fullName>
    </recommendedName>
</protein>
<dbReference type="PANTHER" id="PTHR15954:SF4">
    <property type="entry name" value="VACUOLAR PROTEIN SORTING-ASSOCIATED PROTEIN 51 HOMOLOG"/>
    <property type="match status" value="1"/>
</dbReference>
<dbReference type="Proteomes" id="UP000499080">
    <property type="component" value="Unassembled WGS sequence"/>
</dbReference>
<sequence length="171" mass="19888">MSIRTPASGYCNNRHSDASDGEYSRLRYFLKAQKVLHQYEHMPSFHGIQKDCDILVNELKMKLREQFKSKDLEEPTKVLCDEFLKHAKEKLDDDLKEFESHLNYPEESVADKTDEASKTQMGILEFIDFSYNNFVSNTSLVIASYWDLFLQKPAADSEQILATMMPFLCKL</sequence>
<comment type="subcellular location">
    <subcellularLocation>
        <location evidence="3">Golgi apparatus</location>
        <location evidence="3">trans-Golgi network</location>
    </subcellularLocation>
</comment>
<comment type="caution">
    <text evidence="4">The sequence shown here is derived from an EMBL/GenBank/DDBJ whole genome shotgun (WGS) entry which is preliminary data.</text>
</comment>
<comment type="similarity">
    <text evidence="1 3">Belongs to the VPS51 family.</text>
</comment>
<dbReference type="PANTHER" id="PTHR15954">
    <property type="entry name" value="VACUOLAR PROTEIN SORTING-ASSOCIATED PROTEIN 51 HOMOLOG"/>
    <property type="match status" value="1"/>
</dbReference>
<keyword evidence="3" id="KW-0445">Lipid transport</keyword>
<organism evidence="4 5">
    <name type="scientific">Araneus ventricosus</name>
    <name type="common">Orbweaver spider</name>
    <name type="synonym">Epeira ventricosa</name>
    <dbReference type="NCBI Taxonomy" id="182803"/>
    <lineage>
        <taxon>Eukaryota</taxon>
        <taxon>Metazoa</taxon>
        <taxon>Ecdysozoa</taxon>
        <taxon>Arthropoda</taxon>
        <taxon>Chelicerata</taxon>
        <taxon>Arachnida</taxon>
        <taxon>Araneae</taxon>
        <taxon>Araneomorphae</taxon>
        <taxon>Entelegynae</taxon>
        <taxon>Araneoidea</taxon>
        <taxon>Araneidae</taxon>
        <taxon>Araneus</taxon>
    </lineage>
</organism>
<evidence type="ECO:0000256" key="2">
    <source>
        <dbReference type="ARBA" id="ARBA00016122"/>
    </source>
</evidence>
<dbReference type="GO" id="GO:0006869">
    <property type="term" value="P:lipid transport"/>
    <property type="evidence" value="ECO:0007669"/>
    <property type="project" value="UniProtKB-UniRule"/>
</dbReference>
<dbReference type="GO" id="GO:0048193">
    <property type="term" value="P:Golgi vesicle transport"/>
    <property type="evidence" value="ECO:0007669"/>
    <property type="project" value="TreeGrafter"/>
</dbReference>
<evidence type="ECO:0000256" key="1">
    <source>
        <dbReference type="ARBA" id="ARBA00006080"/>
    </source>
</evidence>
<dbReference type="GO" id="GO:0032456">
    <property type="term" value="P:endocytic recycling"/>
    <property type="evidence" value="ECO:0007669"/>
    <property type="project" value="TreeGrafter"/>
</dbReference>
<keyword evidence="5" id="KW-1185">Reference proteome</keyword>
<keyword evidence="3" id="KW-0653">Protein transport</keyword>
<keyword evidence="3" id="KW-0813">Transport</keyword>
<dbReference type="GO" id="GO:0000938">
    <property type="term" value="C:GARP complex"/>
    <property type="evidence" value="ECO:0007669"/>
    <property type="project" value="UniProtKB-UniRule"/>
</dbReference>
<gene>
    <name evidence="4" type="primary">vps51_3</name>
    <name evidence="4" type="ORF">AVEN_67960_1</name>
</gene>
<dbReference type="OrthoDB" id="203678at2759"/>
<dbReference type="InterPro" id="IPR014812">
    <property type="entry name" value="Vps51"/>
</dbReference>
<evidence type="ECO:0000256" key="3">
    <source>
        <dbReference type="RuleBase" id="RU368010"/>
    </source>
</evidence>
<dbReference type="AlphaFoldDB" id="A0A4Y2MHN6"/>
<dbReference type="GO" id="GO:0015031">
    <property type="term" value="P:protein transport"/>
    <property type="evidence" value="ECO:0007669"/>
    <property type="project" value="UniProtKB-UniRule"/>
</dbReference>
<dbReference type="GO" id="GO:0016020">
    <property type="term" value="C:membrane"/>
    <property type="evidence" value="ECO:0007669"/>
    <property type="project" value="TreeGrafter"/>
</dbReference>
<comment type="function">
    <text evidence="3">Acts as component of the GARP complex that is involved in retrograde transport from early and late endosomes to the trans-Golgi network (TGN).</text>
</comment>
<dbReference type="GO" id="GO:0042147">
    <property type="term" value="P:retrograde transport, endosome to Golgi"/>
    <property type="evidence" value="ECO:0007669"/>
    <property type="project" value="UniProtKB-UniRule"/>
</dbReference>
<keyword evidence="3" id="KW-0333">Golgi apparatus</keyword>
<proteinExistence type="inferred from homology"/>
<comment type="subunit">
    <text evidence="3">Component of the Golgi-associated retrograde protein (GARP) complex.</text>
</comment>
<dbReference type="EMBL" id="BGPR01007416">
    <property type="protein sequence ID" value="GBN26668.1"/>
    <property type="molecule type" value="Genomic_DNA"/>
</dbReference>
<name>A0A4Y2MHN6_ARAVE</name>
<dbReference type="GO" id="GO:0007041">
    <property type="term" value="P:lysosomal transport"/>
    <property type="evidence" value="ECO:0007669"/>
    <property type="project" value="TreeGrafter"/>
</dbReference>